<name>A0ABU2LA84_9ACTN</name>
<dbReference type="RefSeq" id="WP_311631342.1">
    <property type="nucleotide sequence ID" value="NZ_JAVREN010000021.1"/>
</dbReference>
<evidence type="ECO:0008006" key="3">
    <source>
        <dbReference type="Google" id="ProtNLM"/>
    </source>
</evidence>
<dbReference type="Proteomes" id="UP001183388">
    <property type="component" value="Unassembled WGS sequence"/>
</dbReference>
<accession>A0ABU2LA84</accession>
<gene>
    <name evidence="1" type="ORF">RM780_15705</name>
</gene>
<proteinExistence type="predicted"/>
<organism evidence="1 2">
    <name type="scientific">Streptomyces boetiae</name>
    <dbReference type="NCBI Taxonomy" id="3075541"/>
    <lineage>
        <taxon>Bacteria</taxon>
        <taxon>Bacillati</taxon>
        <taxon>Actinomycetota</taxon>
        <taxon>Actinomycetes</taxon>
        <taxon>Kitasatosporales</taxon>
        <taxon>Streptomycetaceae</taxon>
        <taxon>Streptomyces</taxon>
    </lineage>
</organism>
<sequence length="82" mass="8407">MTAPHPVDVVIAVDAADAERFAEAVTALRAAGLTVSSEQPGLGTVTGTAAEDRLAALESVPGVVAVERERVHRLPPPDSPVQ</sequence>
<protein>
    <recommendedName>
        <fullName evidence="3">Ketohydroxyglutarate aldolase</fullName>
    </recommendedName>
</protein>
<reference evidence="2" key="1">
    <citation type="submission" date="2023-07" db="EMBL/GenBank/DDBJ databases">
        <title>30 novel species of actinomycetes from the DSMZ collection.</title>
        <authorList>
            <person name="Nouioui I."/>
        </authorList>
    </citation>
    <scope>NUCLEOTIDE SEQUENCE [LARGE SCALE GENOMIC DNA]</scope>
    <source>
        <strain evidence="2">DSM 44917</strain>
    </source>
</reference>
<evidence type="ECO:0000313" key="1">
    <source>
        <dbReference type="EMBL" id="MDT0308396.1"/>
    </source>
</evidence>
<evidence type="ECO:0000313" key="2">
    <source>
        <dbReference type="Proteomes" id="UP001183388"/>
    </source>
</evidence>
<comment type="caution">
    <text evidence="1">The sequence shown here is derived from an EMBL/GenBank/DDBJ whole genome shotgun (WGS) entry which is preliminary data.</text>
</comment>
<dbReference type="EMBL" id="JAVREN010000021">
    <property type="protein sequence ID" value="MDT0308396.1"/>
    <property type="molecule type" value="Genomic_DNA"/>
</dbReference>
<keyword evidence="2" id="KW-1185">Reference proteome</keyword>